<dbReference type="AlphaFoldDB" id="A0A1Y1QSY6"/>
<dbReference type="Pfam" id="PF06074">
    <property type="entry name" value="Portal_Mu"/>
    <property type="match status" value="1"/>
</dbReference>
<comment type="caution">
    <text evidence="1">The sequence shown here is derived from an EMBL/GenBank/DDBJ whole genome shotgun (WGS) entry which is preliminary data.</text>
</comment>
<organism evidence="1 2">
    <name type="scientific">Thiothrix lacustris</name>
    <dbReference type="NCBI Taxonomy" id="525917"/>
    <lineage>
        <taxon>Bacteria</taxon>
        <taxon>Pseudomonadati</taxon>
        <taxon>Pseudomonadota</taxon>
        <taxon>Gammaproteobacteria</taxon>
        <taxon>Thiotrichales</taxon>
        <taxon>Thiotrichaceae</taxon>
        <taxon>Thiothrix</taxon>
    </lineage>
</organism>
<proteinExistence type="predicted"/>
<protein>
    <recommendedName>
        <fullName evidence="3">DUF935 domain-containing protein</fullName>
    </recommendedName>
</protein>
<evidence type="ECO:0000313" key="2">
    <source>
        <dbReference type="Proteomes" id="UP000192491"/>
    </source>
</evidence>
<evidence type="ECO:0008006" key="3">
    <source>
        <dbReference type="Google" id="ProtNLM"/>
    </source>
</evidence>
<dbReference type="Proteomes" id="UP000192491">
    <property type="component" value="Unassembled WGS sequence"/>
</dbReference>
<name>A0A1Y1QSY6_9GAMM</name>
<accession>A0A1Y1QSY6</accession>
<sequence length="499" mass="55083">MPSPPLHQQIATRQTSASAWDYVNWLPNPDPILKTQGRDVSVYRDLLSDAHVGGCVRRRKAAVLLMERGFDRMKAKSRHAKALEAIFGQLPLQRIFTEILDAPLYGYQPLEVIWGKANGLIVPVDVVGKSPEWFHFDGDNQLRFRSKTSPSDGELLPPYKFLLPRQDPSHANPYGVPDLARVFWPATFKRGGLRFWMNFTEKYGIPWAIGKLPRGSSQTDTNNLLDMLADMVQDGVAVIPDDGSVELKGAGSTSDNATAFKELLMYCKGEISTALLGSNLASEASSTNASATAGQGITHEIRDNDARLIADTMNQLVKWVCEINWGDVDAPLYSLWEQEQVDTVQAERDAKLYAAGARFSNTYFENAYSLQPGDLLEIEPPNEPAAAETKEQEPTAEFAEAACPECGNHHGATGHLDDAWQHHREPNAQQQATALIQPLIDKAKALLAFGESPEHALLQLLEAYPLMDSTLLEKALSRATLVAELAGRWEAQQELKANA</sequence>
<dbReference type="EMBL" id="MTEJ01000058">
    <property type="protein sequence ID" value="OQX12820.1"/>
    <property type="molecule type" value="Genomic_DNA"/>
</dbReference>
<reference evidence="1 2" key="1">
    <citation type="submission" date="2017-01" db="EMBL/GenBank/DDBJ databases">
        <title>Novel large sulfur bacteria in the metagenomes of groundwater-fed chemosynthetic microbial mats in the Lake Huron basin.</title>
        <authorList>
            <person name="Sharrar A.M."/>
            <person name="Flood B.E."/>
            <person name="Bailey J.V."/>
            <person name="Jones D.S."/>
            <person name="Biddanda B."/>
            <person name="Ruberg S.A."/>
            <person name="Marcus D.N."/>
            <person name="Dick G.J."/>
        </authorList>
    </citation>
    <scope>NUCLEOTIDE SEQUENCE [LARGE SCALE GENOMIC DNA]</scope>
    <source>
        <strain evidence="1">A8</strain>
    </source>
</reference>
<dbReference type="InterPro" id="IPR009279">
    <property type="entry name" value="Portal_Mu"/>
</dbReference>
<evidence type="ECO:0000313" key="1">
    <source>
        <dbReference type="EMBL" id="OQX12820.1"/>
    </source>
</evidence>
<gene>
    <name evidence="1" type="ORF">BWK73_13980</name>
</gene>